<protein>
    <submittedName>
        <fullName evidence="1">Uncharacterized protein</fullName>
    </submittedName>
</protein>
<name>A0A5E6ZRE7_PSEFL</name>
<dbReference type="EMBL" id="CABVHW010000001">
    <property type="protein sequence ID" value="VVN66503.1"/>
    <property type="molecule type" value="Genomic_DNA"/>
</dbReference>
<evidence type="ECO:0000313" key="1">
    <source>
        <dbReference type="EMBL" id="VVN66503.1"/>
    </source>
</evidence>
<dbReference type="Proteomes" id="UP000381093">
    <property type="component" value="Unassembled WGS sequence"/>
</dbReference>
<accession>A0A5E6ZRE7</accession>
<gene>
    <name evidence="1" type="ORF">PS710_00135</name>
</gene>
<organism evidence="1 2">
    <name type="scientific">Pseudomonas fluorescens</name>
    <dbReference type="NCBI Taxonomy" id="294"/>
    <lineage>
        <taxon>Bacteria</taxon>
        <taxon>Pseudomonadati</taxon>
        <taxon>Pseudomonadota</taxon>
        <taxon>Gammaproteobacteria</taxon>
        <taxon>Pseudomonadales</taxon>
        <taxon>Pseudomonadaceae</taxon>
        <taxon>Pseudomonas</taxon>
    </lineage>
</organism>
<evidence type="ECO:0000313" key="2">
    <source>
        <dbReference type="Proteomes" id="UP000381093"/>
    </source>
</evidence>
<dbReference type="AlphaFoldDB" id="A0A5E6ZRE7"/>
<sequence length="83" mass="9035">MGIEVIQCPVDCQISQHDDLLDAQHHAALRPLDKCREITGLTLAEANDSQAWANRLSVSMSGAMTNIVLGLWGAHVLRMAGLR</sequence>
<reference evidence="1 2" key="1">
    <citation type="submission" date="2019-09" db="EMBL/GenBank/DDBJ databases">
        <authorList>
            <person name="Chandra G."/>
            <person name="Truman W A."/>
        </authorList>
    </citation>
    <scope>NUCLEOTIDE SEQUENCE [LARGE SCALE GENOMIC DNA]</scope>
    <source>
        <strain evidence="1">PS710</strain>
    </source>
</reference>
<proteinExistence type="predicted"/>